<feature type="compositionally biased region" description="Low complexity" evidence="1">
    <location>
        <begin position="57"/>
        <end position="70"/>
    </location>
</feature>
<reference evidence="4" key="1">
    <citation type="submission" date="2016-06" db="UniProtKB">
        <authorList>
            <consortium name="WormBaseParasite"/>
        </authorList>
    </citation>
    <scope>IDENTIFICATION</scope>
</reference>
<evidence type="ECO:0000256" key="1">
    <source>
        <dbReference type="SAM" id="MobiDB-lite"/>
    </source>
</evidence>
<dbReference type="WBParaSite" id="SSLN_0001390401-mRNA-1">
    <property type="protein sequence ID" value="SSLN_0001390401-mRNA-1"/>
    <property type="gene ID" value="SSLN_0001390401"/>
</dbReference>
<feature type="region of interest" description="Disordered" evidence="1">
    <location>
        <begin position="56"/>
        <end position="75"/>
    </location>
</feature>
<evidence type="ECO:0000313" key="4">
    <source>
        <dbReference type="WBParaSite" id="SSLN_0001390401-mRNA-1"/>
    </source>
</evidence>
<feature type="compositionally biased region" description="Low complexity" evidence="1">
    <location>
        <begin position="188"/>
        <end position="202"/>
    </location>
</feature>
<accession>A0A183TAA2</accession>
<feature type="region of interest" description="Disordered" evidence="1">
    <location>
        <begin position="172"/>
        <end position="247"/>
    </location>
</feature>
<dbReference type="STRING" id="70667.A0A183TAA2"/>
<evidence type="ECO:0000313" key="2">
    <source>
        <dbReference type="EMBL" id="VDL99785.1"/>
    </source>
</evidence>
<dbReference type="EMBL" id="UYSU01038047">
    <property type="protein sequence ID" value="VDL99785.1"/>
    <property type="molecule type" value="Genomic_DNA"/>
</dbReference>
<keyword evidence="3" id="KW-1185">Reference proteome</keyword>
<name>A0A183TAA2_SCHSO</name>
<feature type="region of interest" description="Disordered" evidence="1">
    <location>
        <begin position="300"/>
        <end position="336"/>
    </location>
</feature>
<feature type="compositionally biased region" description="Polar residues" evidence="1">
    <location>
        <begin position="119"/>
        <end position="132"/>
    </location>
</feature>
<feature type="region of interest" description="Disordered" evidence="1">
    <location>
        <begin position="88"/>
        <end position="133"/>
    </location>
</feature>
<feature type="compositionally biased region" description="Low complexity" evidence="1">
    <location>
        <begin position="228"/>
        <end position="247"/>
    </location>
</feature>
<feature type="compositionally biased region" description="Low complexity" evidence="1">
    <location>
        <begin position="385"/>
        <end position="397"/>
    </location>
</feature>
<sequence>MSLKFICALRVLSSSLFQLERSGSPRVSESPEATRPTLPDNWRTVHCTTDTELHWNSAQKAASPASPTSAKPRRSLNIEEHPTAINAADRTHIRVPLGSNASSPPRPPKPTHTLDRQRVVQTSENFSPSKLNFSRLPEAERQLLDANPILASGSFDLYNFYAHRLRVGTSGAFAKKRPPSRVPPATPSPTKSHPKSSSSLPLDFFISPLNPDDPILSSVPPQTPVQESSPNPLPSKSTSPSSPSPKSSYPVLPFIIPVAELNNAISSLKPSRASANITKLSENSASPIHRPVFRSVASDSFTEDPVSLATPLPTAAYDPEGDSSDGLRDDRPTGDIPCPFHASSKERAVCSPDISTVLESEEASACAQQSCTSVLSSPELRPGDSSPSSATSTSATATQGVGLRNAFSSSEVVNRGKMGPRCAAHHHYARMANPLRSPHRSSEDCCPSSIPRQPLARLNTPYVDFVPAPKGLYDNSTHTASCTFTLLSHLETLFLTEFSHQTFLADKIMAKTLQHRGEVQEVSNQRARCPQSCSLKDLGSDNSNGGETVVRLLKSSCSPLFLNLIVTARLVAGADL</sequence>
<feature type="region of interest" description="Disordered" evidence="1">
    <location>
        <begin position="20"/>
        <end position="43"/>
    </location>
</feature>
<dbReference type="Proteomes" id="UP000275846">
    <property type="component" value="Unassembled WGS sequence"/>
</dbReference>
<reference evidence="2 3" key="2">
    <citation type="submission" date="2018-11" db="EMBL/GenBank/DDBJ databases">
        <authorList>
            <consortium name="Pathogen Informatics"/>
        </authorList>
    </citation>
    <scope>NUCLEOTIDE SEQUENCE [LARGE SCALE GENOMIC DNA]</scope>
    <source>
        <strain evidence="2 3">NST_G2</strain>
    </source>
</reference>
<proteinExistence type="predicted"/>
<dbReference type="AlphaFoldDB" id="A0A183TAA2"/>
<organism evidence="4">
    <name type="scientific">Schistocephalus solidus</name>
    <name type="common">Tapeworm</name>
    <dbReference type="NCBI Taxonomy" id="70667"/>
    <lineage>
        <taxon>Eukaryota</taxon>
        <taxon>Metazoa</taxon>
        <taxon>Spiralia</taxon>
        <taxon>Lophotrochozoa</taxon>
        <taxon>Platyhelminthes</taxon>
        <taxon>Cestoda</taxon>
        <taxon>Eucestoda</taxon>
        <taxon>Diphyllobothriidea</taxon>
        <taxon>Diphyllobothriidae</taxon>
        <taxon>Schistocephalus</taxon>
    </lineage>
</organism>
<dbReference type="OrthoDB" id="62701at2759"/>
<protein>
    <submittedName>
        <fullName evidence="2 4">Uncharacterized protein</fullName>
    </submittedName>
</protein>
<feature type="region of interest" description="Disordered" evidence="1">
    <location>
        <begin position="375"/>
        <end position="397"/>
    </location>
</feature>
<evidence type="ECO:0000313" key="3">
    <source>
        <dbReference type="Proteomes" id="UP000275846"/>
    </source>
</evidence>
<gene>
    <name evidence="2" type="ORF">SSLN_LOCUS13400</name>
</gene>